<reference evidence="11 12" key="1">
    <citation type="journal article" date="2012" name="Science">
        <title>The Paleozoic origin of enzymatic lignin decomposition reconstructed from 31 fungal genomes.</title>
        <authorList>
            <person name="Floudas D."/>
            <person name="Binder M."/>
            <person name="Riley R."/>
            <person name="Barry K."/>
            <person name="Blanchette R.A."/>
            <person name="Henrissat B."/>
            <person name="Martinez A.T."/>
            <person name="Otillar R."/>
            <person name="Spatafora J.W."/>
            <person name="Yadav J.S."/>
            <person name="Aerts A."/>
            <person name="Benoit I."/>
            <person name="Boyd A."/>
            <person name="Carlson A."/>
            <person name="Copeland A."/>
            <person name="Coutinho P.M."/>
            <person name="de Vries R.P."/>
            <person name="Ferreira P."/>
            <person name="Findley K."/>
            <person name="Foster B."/>
            <person name="Gaskell J."/>
            <person name="Glotzer D."/>
            <person name="Gorecki P."/>
            <person name="Heitman J."/>
            <person name="Hesse C."/>
            <person name="Hori C."/>
            <person name="Igarashi K."/>
            <person name="Jurgens J.A."/>
            <person name="Kallen N."/>
            <person name="Kersten P."/>
            <person name="Kohler A."/>
            <person name="Kuees U."/>
            <person name="Kumar T.K.A."/>
            <person name="Kuo A."/>
            <person name="LaButti K."/>
            <person name="Larrondo L.F."/>
            <person name="Lindquist E."/>
            <person name="Ling A."/>
            <person name="Lombard V."/>
            <person name="Lucas S."/>
            <person name="Lundell T."/>
            <person name="Martin R."/>
            <person name="McLaughlin D.J."/>
            <person name="Morgenstern I."/>
            <person name="Morin E."/>
            <person name="Murat C."/>
            <person name="Nagy L.G."/>
            <person name="Nolan M."/>
            <person name="Ohm R.A."/>
            <person name="Patyshakuliyeva A."/>
            <person name="Rokas A."/>
            <person name="Ruiz-Duenas F.J."/>
            <person name="Sabat G."/>
            <person name="Salamov A."/>
            <person name="Samejima M."/>
            <person name="Schmutz J."/>
            <person name="Slot J.C."/>
            <person name="St John F."/>
            <person name="Stenlid J."/>
            <person name="Sun H."/>
            <person name="Sun S."/>
            <person name="Syed K."/>
            <person name="Tsang A."/>
            <person name="Wiebenga A."/>
            <person name="Young D."/>
            <person name="Pisabarro A."/>
            <person name="Eastwood D.C."/>
            <person name="Martin F."/>
            <person name="Cullen D."/>
            <person name="Grigoriev I.V."/>
            <person name="Hibbett D.S."/>
        </authorList>
    </citation>
    <scope>NUCLEOTIDE SEQUENCE [LARGE SCALE GENOMIC DNA]</scope>
    <source>
        <strain evidence="11 12">DJM-731 SS1</strain>
    </source>
</reference>
<feature type="transmembrane region" description="Helical" evidence="9">
    <location>
        <begin position="138"/>
        <end position="158"/>
    </location>
</feature>
<dbReference type="Proteomes" id="UP000030653">
    <property type="component" value="Unassembled WGS sequence"/>
</dbReference>
<name>M5G5F3_DACPD</name>
<dbReference type="GO" id="GO:0005302">
    <property type="term" value="F:L-tyrosine transmembrane transporter activity"/>
    <property type="evidence" value="ECO:0007669"/>
    <property type="project" value="TreeGrafter"/>
</dbReference>
<protein>
    <recommendedName>
        <fullName evidence="10">Amino acid transporter transmembrane domain-containing protein</fullName>
    </recommendedName>
</protein>
<proteinExistence type="inferred from homology"/>
<evidence type="ECO:0000256" key="1">
    <source>
        <dbReference type="ARBA" id="ARBA00004128"/>
    </source>
</evidence>
<evidence type="ECO:0000256" key="3">
    <source>
        <dbReference type="ARBA" id="ARBA00022448"/>
    </source>
</evidence>
<dbReference type="InterPro" id="IPR013057">
    <property type="entry name" value="AA_transpt_TM"/>
</dbReference>
<dbReference type="OrthoDB" id="438545at2759"/>
<sequence>MLTFPLAMASSGIIPGIFTCIFCGFVAGLGLFYLSRCASKVRPQRSASFYSVAQLAFPAASLFFDLAIAIKCFGVSISYLIIIKGLMPSATKAVFHAMNWGVVPPVLASGRFWVTLITGMLVPLCFLRKLDSLRHTSYVALFSVVYLLLVVIVCYFKPPPGSVPPGEIHLIKLEKDFISTFPVQVFAFTCAQNLFPIYNELHTNTQPRLNLVIGTAVGGATVIYEIIAIFGYLTFGSHVGANIIAMYPETTLFVAVGQVAIVVLVLFSYPLQVLPCRNSLDKVWDDADKVVHKVDRAIEGEEDGGIEPLPIQVHDAHDPSQMGLMKHILLTCIIIAGGFSIAFFVDDLQLVLSFVGSTGSTTISFILPGLLYFQLFRRDRDSTPLLKWGALALAIYGTFILIFCLSFNIYKVVSSS</sequence>
<feature type="transmembrane region" description="Helical" evidence="9">
    <location>
        <begin position="102"/>
        <end position="126"/>
    </location>
</feature>
<feature type="transmembrane region" description="Helical" evidence="9">
    <location>
        <begin position="252"/>
        <end position="271"/>
    </location>
</feature>
<dbReference type="Pfam" id="PF01490">
    <property type="entry name" value="Aa_trans"/>
    <property type="match status" value="1"/>
</dbReference>
<evidence type="ECO:0000313" key="12">
    <source>
        <dbReference type="Proteomes" id="UP000030653"/>
    </source>
</evidence>
<feature type="transmembrane region" description="Helical" evidence="9">
    <location>
        <begin position="385"/>
        <end position="410"/>
    </location>
</feature>
<dbReference type="GO" id="GO:0000329">
    <property type="term" value="C:fungal-type vacuole membrane"/>
    <property type="evidence" value="ECO:0007669"/>
    <property type="project" value="TreeGrafter"/>
</dbReference>
<keyword evidence="6" id="KW-0029">Amino-acid transport</keyword>
<keyword evidence="7 9" id="KW-1133">Transmembrane helix</keyword>
<keyword evidence="5 9" id="KW-0812">Transmembrane</keyword>
<dbReference type="HOGENOM" id="CLU_009020_1_1_1"/>
<dbReference type="GO" id="GO:0005313">
    <property type="term" value="F:L-glutamate transmembrane transporter activity"/>
    <property type="evidence" value="ECO:0007669"/>
    <property type="project" value="TreeGrafter"/>
</dbReference>
<feature type="transmembrane region" description="Helical" evidence="9">
    <location>
        <begin position="12"/>
        <end position="34"/>
    </location>
</feature>
<evidence type="ECO:0000256" key="6">
    <source>
        <dbReference type="ARBA" id="ARBA00022970"/>
    </source>
</evidence>
<dbReference type="AlphaFoldDB" id="M5G5F3"/>
<evidence type="ECO:0000313" key="11">
    <source>
        <dbReference type="EMBL" id="EJU03460.1"/>
    </source>
</evidence>
<dbReference type="GO" id="GO:0005290">
    <property type="term" value="F:L-histidine transmembrane transporter activity"/>
    <property type="evidence" value="ECO:0007669"/>
    <property type="project" value="TreeGrafter"/>
</dbReference>
<evidence type="ECO:0000256" key="5">
    <source>
        <dbReference type="ARBA" id="ARBA00022692"/>
    </source>
</evidence>
<dbReference type="PANTHER" id="PTHR22950:SF678">
    <property type="entry name" value="VACUOLAR AMINO ACID TRANSPORTER 5-RELATED"/>
    <property type="match status" value="1"/>
</dbReference>
<feature type="transmembrane region" description="Helical" evidence="9">
    <location>
        <begin position="328"/>
        <end position="345"/>
    </location>
</feature>
<feature type="transmembrane region" description="Helical" evidence="9">
    <location>
        <begin position="55"/>
        <end position="82"/>
    </location>
</feature>
<dbReference type="GeneID" id="63690815"/>
<evidence type="ECO:0000256" key="8">
    <source>
        <dbReference type="ARBA" id="ARBA00023136"/>
    </source>
</evidence>
<evidence type="ECO:0000256" key="7">
    <source>
        <dbReference type="ARBA" id="ARBA00022989"/>
    </source>
</evidence>
<dbReference type="EMBL" id="JH795859">
    <property type="protein sequence ID" value="EJU03460.1"/>
    <property type="molecule type" value="Genomic_DNA"/>
</dbReference>
<evidence type="ECO:0000259" key="10">
    <source>
        <dbReference type="Pfam" id="PF01490"/>
    </source>
</evidence>
<comment type="subcellular location">
    <subcellularLocation>
        <location evidence="1">Vacuole membrane</location>
        <topology evidence="1">Multi-pass membrane protein</topology>
    </subcellularLocation>
</comment>
<dbReference type="GO" id="GO:0015194">
    <property type="term" value="F:L-serine transmembrane transporter activity"/>
    <property type="evidence" value="ECO:0007669"/>
    <property type="project" value="TreeGrafter"/>
</dbReference>
<dbReference type="GO" id="GO:0061459">
    <property type="term" value="F:L-arginine transmembrane transporter activity"/>
    <property type="evidence" value="ECO:0007669"/>
    <property type="project" value="TreeGrafter"/>
</dbReference>
<dbReference type="RefSeq" id="XP_040630354.1">
    <property type="nucleotide sequence ID" value="XM_040775753.1"/>
</dbReference>
<keyword evidence="3" id="KW-0813">Transport</keyword>
<evidence type="ECO:0000256" key="2">
    <source>
        <dbReference type="ARBA" id="ARBA00008066"/>
    </source>
</evidence>
<feature type="domain" description="Amino acid transporter transmembrane" evidence="10">
    <location>
        <begin position="1"/>
        <end position="394"/>
    </location>
</feature>
<keyword evidence="8 9" id="KW-0472">Membrane</keyword>
<organism evidence="11 12">
    <name type="scientific">Dacryopinax primogenitus (strain DJM 731)</name>
    <name type="common">Brown rot fungus</name>
    <dbReference type="NCBI Taxonomy" id="1858805"/>
    <lineage>
        <taxon>Eukaryota</taxon>
        <taxon>Fungi</taxon>
        <taxon>Dikarya</taxon>
        <taxon>Basidiomycota</taxon>
        <taxon>Agaricomycotina</taxon>
        <taxon>Dacrymycetes</taxon>
        <taxon>Dacrymycetales</taxon>
        <taxon>Dacrymycetaceae</taxon>
        <taxon>Dacryopinax</taxon>
    </lineage>
</organism>
<dbReference type="PANTHER" id="PTHR22950">
    <property type="entry name" value="AMINO ACID TRANSPORTER"/>
    <property type="match status" value="1"/>
</dbReference>
<evidence type="ECO:0000256" key="9">
    <source>
        <dbReference type="SAM" id="Phobius"/>
    </source>
</evidence>
<keyword evidence="4" id="KW-0926">Vacuole</keyword>
<gene>
    <name evidence="11" type="ORF">DACRYDRAFT_64373</name>
</gene>
<evidence type="ECO:0000256" key="4">
    <source>
        <dbReference type="ARBA" id="ARBA00022554"/>
    </source>
</evidence>
<dbReference type="OMA" id="DSIHHQR"/>
<comment type="similarity">
    <text evidence="2">Belongs to the amino acid/polyamine transporter 2 family.</text>
</comment>
<feature type="transmembrane region" description="Helical" evidence="9">
    <location>
        <begin position="351"/>
        <end position="373"/>
    </location>
</feature>
<feature type="transmembrane region" description="Helical" evidence="9">
    <location>
        <begin position="209"/>
        <end position="232"/>
    </location>
</feature>
<keyword evidence="12" id="KW-1185">Reference proteome</keyword>
<dbReference type="STRING" id="1858805.M5G5F3"/>
<dbReference type="GO" id="GO:0015189">
    <property type="term" value="F:L-lysine transmembrane transporter activity"/>
    <property type="evidence" value="ECO:0007669"/>
    <property type="project" value="TreeGrafter"/>
</dbReference>
<accession>M5G5F3</accession>